<keyword evidence="3 8" id="KW-0732">Signal</keyword>
<organism evidence="10 11">
    <name type="scientific">Sus scrofa</name>
    <name type="common">Pig</name>
    <dbReference type="NCBI Taxonomy" id="9823"/>
    <lineage>
        <taxon>Eukaryota</taxon>
        <taxon>Metazoa</taxon>
        <taxon>Chordata</taxon>
        <taxon>Craniata</taxon>
        <taxon>Vertebrata</taxon>
        <taxon>Euteleostomi</taxon>
        <taxon>Mammalia</taxon>
        <taxon>Eutheria</taxon>
        <taxon>Laurasiatheria</taxon>
        <taxon>Artiodactyla</taxon>
        <taxon>Suina</taxon>
        <taxon>Suidae</taxon>
        <taxon>Sus</taxon>
    </lineage>
</organism>
<keyword evidence="7" id="KW-1279">T cell receptor</keyword>
<name>A0A4X1V199_PIG</name>
<feature type="signal peptide" evidence="8">
    <location>
        <begin position="1"/>
        <end position="20"/>
    </location>
</feature>
<feature type="domain" description="T-cell receptor alpha chain constant" evidence="9">
    <location>
        <begin position="134"/>
        <end position="217"/>
    </location>
</feature>
<evidence type="ECO:0000256" key="1">
    <source>
        <dbReference type="ARBA" id="ARBA00004236"/>
    </source>
</evidence>
<dbReference type="Ensembl" id="ENSSSCT00070041726.1">
    <property type="protein sequence ID" value="ENSSSCP00070035036.1"/>
    <property type="gene ID" value="ENSSSCG00070020992.1"/>
</dbReference>
<dbReference type="Pfam" id="PF09291">
    <property type="entry name" value="DUF1968"/>
    <property type="match status" value="1"/>
</dbReference>
<dbReference type="Proteomes" id="UP000314985">
    <property type="component" value="Chromosome 7"/>
</dbReference>
<dbReference type="Gene3D" id="2.60.40.10">
    <property type="entry name" value="Immunoglobulins"/>
    <property type="match status" value="2"/>
</dbReference>
<evidence type="ECO:0000256" key="6">
    <source>
        <dbReference type="ARBA" id="ARBA00023180"/>
    </source>
</evidence>
<evidence type="ECO:0000256" key="5">
    <source>
        <dbReference type="ARBA" id="ARBA00023157"/>
    </source>
</evidence>
<comment type="subcellular location">
    <subcellularLocation>
        <location evidence="1">Cell membrane</location>
    </subcellularLocation>
</comment>
<proteinExistence type="predicted"/>
<dbReference type="InterPro" id="IPR036179">
    <property type="entry name" value="Ig-like_dom_sf"/>
</dbReference>
<dbReference type="PANTHER" id="PTHR19339:SF2">
    <property type="entry name" value="T CELL RECEPTOR ALPHA VARIABLE 22"/>
    <property type="match status" value="1"/>
</dbReference>
<dbReference type="GO" id="GO:0042101">
    <property type="term" value="C:T cell receptor complex"/>
    <property type="evidence" value="ECO:0007669"/>
    <property type="project" value="UniProtKB-KW"/>
</dbReference>
<accession>A0A4X1V199</accession>
<keyword evidence="5" id="KW-1015">Disulfide bond</keyword>
<feature type="chain" id="PRO_5021184586" description="T-cell receptor alpha chain constant domain-containing protein" evidence="8">
    <location>
        <begin position="21"/>
        <end position="266"/>
    </location>
</feature>
<dbReference type="InterPro" id="IPR013783">
    <property type="entry name" value="Ig-like_fold"/>
</dbReference>
<dbReference type="SUPFAM" id="SSF48726">
    <property type="entry name" value="Immunoglobulin"/>
    <property type="match status" value="2"/>
</dbReference>
<dbReference type="InterPro" id="IPR015370">
    <property type="entry name" value="TCR_alpha_C"/>
</dbReference>
<sequence length="266" mass="30389">KHYTLPLLGMVILQICCTKTDDLHQSCPALSIQQGDQSFFCCNFPETLMSSVTWIRQKNGRHTFHLFLYPSGKRQNRRLKASTLKKERKFSLYLFSAEITDTAQHLCLAYSAQGLSFGRASVLKFTLKLKNGDPVVYLLLGPWSNTLSSCLYTDFTLNSQEDRTKSVFHIARKLFSSNKSVLNRGMFGGKRNGMTGWWRSKDFEQISTFEQEFYPNSKVSCMGKLVRRRFGTDYALNTDLSKKGFSLLGLLMSSFQIMVTLRATNQ</sequence>
<evidence type="ECO:0000256" key="7">
    <source>
        <dbReference type="ARBA" id="ARBA00043266"/>
    </source>
</evidence>
<dbReference type="InterPro" id="IPR051896">
    <property type="entry name" value="TCR_alpha_variable"/>
</dbReference>
<dbReference type="AlphaFoldDB" id="A0A4X1V199"/>
<evidence type="ECO:0000313" key="10">
    <source>
        <dbReference type="Ensembl" id="ENSSSCP00070035036.1"/>
    </source>
</evidence>
<keyword evidence="2" id="KW-1003">Cell membrane</keyword>
<keyword evidence="6" id="KW-0325">Glycoprotein</keyword>
<reference evidence="10 11" key="1">
    <citation type="submission" date="2017-08" db="EMBL/GenBank/DDBJ databases">
        <title>USMARCv1.0.</title>
        <authorList>
            <person name="Hannum G.I."/>
            <person name="Koren S."/>
            <person name="Schroeder S.G."/>
            <person name="Chin S.C."/>
            <person name="Nonneman D.J."/>
            <person name="Becker S.A."/>
            <person name="Rosen B.D."/>
            <person name="Bickhart D.M."/>
            <person name="Putnam N.H."/>
            <person name="Green R.E."/>
            <person name="Tuggle C.K."/>
            <person name="Liu H."/>
            <person name="Rohrer G.A."/>
            <person name="Warr A."/>
            <person name="Hall R."/>
            <person name="Kim K."/>
            <person name="Hume D.A."/>
            <person name="Talbot R."/>
            <person name="Chow W."/>
            <person name="Howe K."/>
            <person name="Schwartz A.S."/>
            <person name="Watson M."/>
            <person name="Archibald A.L."/>
            <person name="Phillippy A.M."/>
            <person name="Smith T.P.L."/>
        </authorList>
    </citation>
    <scope>NUCLEOTIDE SEQUENCE [LARGE SCALE GENOMIC DNA]</scope>
</reference>
<keyword evidence="4" id="KW-0472">Membrane</keyword>
<keyword evidence="7" id="KW-1064">Adaptive immunity</keyword>
<evidence type="ECO:0000256" key="4">
    <source>
        <dbReference type="ARBA" id="ARBA00023136"/>
    </source>
</evidence>
<evidence type="ECO:0000256" key="2">
    <source>
        <dbReference type="ARBA" id="ARBA00022475"/>
    </source>
</evidence>
<dbReference type="PANTHER" id="PTHR19339">
    <property type="entry name" value="T CELL RECEPTOR ALPHA VARIABLE 39"/>
    <property type="match status" value="1"/>
</dbReference>
<evidence type="ECO:0000313" key="11">
    <source>
        <dbReference type="Proteomes" id="UP000314985"/>
    </source>
</evidence>
<evidence type="ECO:0000259" key="9">
    <source>
        <dbReference type="Pfam" id="PF09291"/>
    </source>
</evidence>
<evidence type="ECO:0000256" key="8">
    <source>
        <dbReference type="SAM" id="SignalP"/>
    </source>
</evidence>
<reference evidence="10" key="2">
    <citation type="submission" date="2025-08" db="UniProtKB">
        <authorList>
            <consortium name="Ensembl"/>
        </authorList>
    </citation>
    <scope>IDENTIFICATION</scope>
</reference>
<keyword evidence="7" id="KW-0391">Immunity</keyword>
<evidence type="ECO:0000256" key="3">
    <source>
        <dbReference type="ARBA" id="ARBA00022729"/>
    </source>
</evidence>
<protein>
    <recommendedName>
        <fullName evidence="9">T-cell receptor alpha chain constant domain-containing protein</fullName>
    </recommendedName>
</protein>